<organism evidence="2 3">
    <name type="scientific">Stackebrandtia nassauensis (strain DSM 44728 / CIP 108903 / NRRL B-16338 / NBRC 102104 / LLR-40K-21)</name>
    <dbReference type="NCBI Taxonomy" id="446470"/>
    <lineage>
        <taxon>Bacteria</taxon>
        <taxon>Bacillati</taxon>
        <taxon>Actinomycetota</taxon>
        <taxon>Actinomycetes</taxon>
        <taxon>Glycomycetales</taxon>
        <taxon>Glycomycetaceae</taxon>
        <taxon>Stackebrandtia</taxon>
    </lineage>
</organism>
<dbReference type="EMBL" id="CP001778">
    <property type="protein sequence ID" value="ADD40262.1"/>
    <property type="molecule type" value="Genomic_DNA"/>
</dbReference>
<dbReference type="PANTHER" id="PTHR37309:SF1">
    <property type="entry name" value="SLR0284 PROTEIN"/>
    <property type="match status" value="1"/>
</dbReference>
<evidence type="ECO:0000256" key="1">
    <source>
        <dbReference type="SAM" id="Phobius"/>
    </source>
</evidence>
<protein>
    <recommendedName>
        <fullName evidence="4">Phage holin family protein</fullName>
    </recommendedName>
</protein>
<keyword evidence="1" id="KW-0812">Transmembrane</keyword>
<evidence type="ECO:0008006" key="4">
    <source>
        <dbReference type="Google" id="ProtNLM"/>
    </source>
</evidence>
<name>D3Q5W3_STANL</name>
<dbReference type="PANTHER" id="PTHR37309">
    <property type="entry name" value="SLR0284 PROTEIN"/>
    <property type="match status" value="1"/>
</dbReference>
<reference evidence="2 3" key="1">
    <citation type="journal article" date="2009" name="Stand. Genomic Sci.">
        <title>Complete genome sequence of Stackebrandtia nassauensis type strain (LLR-40K-21).</title>
        <authorList>
            <person name="Munk C."/>
            <person name="Lapidus A."/>
            <person name="Copeland A."/>
            <person name="Jando M."/>
            <person name="Mayilraj S."/>
            <person name="Glavina Del Rio T."/>
            <person name="Nolan M."/>
            <person name="Chen F."/>
            <person name="Lucas S."/>
            <person name="Tice H."/>
            <person name="Cheng J.F."/>
            <person name="Han C."/>
            <person name="Detter J.C."/>
            <person name="Bruce D."/>
            <person name="Goodwin L."/>
            <person name="Chain P."/>
            <person name="Pitluck S."/>
            <person name="Goker M."/>
            <person name="Ovchinikova G."/>
            <person name="Pati A."/>
            <person name="Ivanova N."/>
            <person name="Mavromatis K."/>
            <person name="Chen A."/>
            <person name="Palaniappan K."/>
            <person name="Land M."/>
            <person name="Hauser L."/>
            <person name="Chang Y.J."/>
            <person name="Jeffries C.D."/>
            <person name="Bristow J."/>
            <person name="Eisen J.A."/>
            <person name="Markowitz V."/>
            <person name="Hugenholtz P."/>
            <person name="Kyrpides N.C."/>
            <person name="Klenk H.P."/>
        </authorList>
    </citation>
    <scope>NUCLEOTIDE SEQUENCE [LARGE SCALE GENOMIC DNA]</scope>
    <source>
        <strain evidence="3">DSM 44728 / CIP 108903 / NRRL B-16338 / NBRC 102104 / LLR-40K-21</strain>
    </source>
</reference>
<gene>
    <name evidence="2" type="ordered locus">Snas_0548</name>
</gene>
<feature type="transmembrane region" description="Helical" evidence="1">
    <location>
        <begin position="106"/>
        <end position="127"/>
    </location>
</feature>
<keyword evidence="1" id="KW-0472">Membrane</keyword>
<accession>D3Q5W3</accession>
<keyword evidence="1" id="KW-1133">Transmembrane helix</keyword>
<dbReference type="Proteomes" id="UP000000844">
    <property type="component" value="Chromosome"/>
</dbReference>
<feature type="transmembrane region" description="Helical" evidence="1">
    <location>
        <begin position="32"/>
        <end position="52"/>
    </location>
</feature>
<proteinExistence type="predicted"/>
<dbReference type="AlphaFoldDB" id="D3Q5W3"/>
<dbReference type="HOGENOM" id="CLU_120441_0_0_11"/>
<evidence type="ECO:0000313" key="2">
    <source>
        <dbReference type="EMBL" id="ADD40262.1"/>
    </source>
</evidence>
<sequence length="136" mass="15042">MKILLKILVTAATLWITTLIFDDIVIDTDSPLTYVGTLLFVALVFGLVNAIVKPIAKFMLKASCLYYLSLGILGLVLNALLFLLVIFVADQFGLPFTIEGEGFHRFWIALLASIVITVVSWVLNLVIPDKNDKKNS</sequence>
<keyword evidence="3" id="KW-1185">Reference proteome</keyword>
<dbReference type="InterPro" id="IPR007165">
    <property type="entry name" value="Phage_holin_4_2"/>
</dbReference>
<dbReference type="KEGG" id="sna:Snas_0548"/>
<feature type="transmembrane region" description="Helical" evidence="1">
    <location>
        <begin position="64"/>
        <end position="86"/>
    </location>
</feature>
<dbReference type="RefSeq" id="WP_013015833.1">
    <property type="nucleotide sequence ID" value="NC_013947.1"/>
</dbReference>
<evidence type="ECO:0000313" key="3">
    <source>
        <dbReference type="Proteomes" id="UP000000844"/>
    </source>
</evidence>
<dbReference type="eggNOG" id="COG1950">
    <property type="taxonomic scope" value="Bacteria"/>
</dbReference>
<dbReference type="STRING" id="446470.Snas_0548"/>
<dbReference type="Pfam" id="PF04020">
    <property type="entry name" value="Phage_holin_4_2"/>
    <property type="match status" value="1"/>
</dbReference>